<feature type="region of interest" description="Disordered" evidence="1">
    <location>
        <begin position="317"/>
        <end position="343"/>
    </location>
</feature>
<feature type="compositionally biased region" description="Basic and acidic residues" evidence="1">
    <location>
        <begin position="171"/>
        <end position="198"/>
    </location>
</feature>
<accession>A0ABY7CK59</accession>
<sequence length="507" mass="58056">MASRSNLSPPRTTASPTIPNGNHHHPSTFKNGPKSFQGFDDPPPNALTLAMSPRFAEAGVKEHSNIEPDMLKDWPPLTPQPTEWRTLGDPEVHDGFLNPYSFTFTPLHDPLHRHGDLLLPHDPFFDNWLIMGMGPEFPEHTKVVPSFASPPGEPVNSMIDNEAIAYKEPVEQASDRDEIRDSILGKRPRAEPTREVDHLLQQGPKRSERTSPRDTLVDLSNVDMNTLVDLCNVDMNDVRNIRGFALSLMRLQNLQDSEDAKITQHYEQRIRRQLEQITLPSRILQRAHCNSLPITIYEIPSATAKDAFTYQIRPNKSLIKPNDKNSKPKNKNSRPKHEKLPPPEYINRRTIKIFQDVNLYSNFFRSGGLDETMLGVTGSTHEEFMKWLFTLLFEKTERTWPLLGQVTCEYMPTDFDQFFHSKAQECLVNLLTSDKPLEMRRTLIATSDLMGYYYEEVASGIYHTDTWGTSAHLPTRFSAKSYKKEVVAAIIKNYHKKIAELQKVLHH</sequence>
<protein>
    <recommendedName>
        <fullName evidence="4">HECT domain-containing protein</fullName>
    </recommendedName>
</protein>
<name>A0ABY7CK59_9BASI</name>
<dbReference type="Proteomes" id="UP001164743">
    <property type="component" value="Chromosome 6A"/>
</dbReference>
<dbReference type="GeneID" id="77810821"/>
<evidence type="ECO:0000313" key="3">
    <source>
        <dbReference type="Proteomes" id="UP001164743"/>
    </source>
</evidence>
<proteinExistence type="predicted"/>
<evidence type="ECO:0000313" key="2">
    <source>
        <dbReference type="EMBL" id="WAQ85613.1"/>
    </source>
</evidence>
<dbReference type="EMBL" id="CP110426">
    <property type="protein sequence ID" value="WAQ85613.1"/>
    <property type="molecule type" value="Genomic_DNA"/>
</dbReference>
<feature type="compositionally biased region" description="Basic residues" evidence="1">
    <location>
        <begin position="327"/>
        <end position="337"/>
    </location>
</feature>
<gene>
    <name evidence="2" type="ORF">PtA15_6A241</name>
</gene>
<organism evidence="2 3">
    <name type="scientific">Puccinia triticina</name>
    <dbReference type="NCBI Taxonomy" id="208348"/>
    <lineage>
        <taxon>Eukaryota</taxon>
        <taxon>Fungi</taxon>
        <taxon>Dikarya</taxon>
        <taxon>Basidiomycota</taxon>
        <taxon>Pucciniomycotina</taxon>
        <taxon>Pucciniomycetes</taxon>
        <taxon>Pucciniales</taxon>
        <taxon>Pucciniaceae</taxon>
        <taxon>Puccinia</taxon>
    </lineage>
</organism>
<evidence type="ECO:0008006" key="4">
    <source>
        <dbReference type="Google" id="ProtNLM"/>
    </source>
</evidence>
<feature type="compositionally biased region" description="Polar residues" evidence="1">
    <location>
        <begin position="1"/>
        <end position="20"/>
    </location>
</feature>
<reference evidence="2" key="1">
    <citation type="submission" date="2022-10" db="EMBL/GenBank/DDBJ databases">
        <title>Puccinia triticina Genome sequencing and assembly.</title>
        <authorList>
            <person name="Li C."/>
        </authorList>
    </citation>
    <scope>NUCLEOTIDE SEQUENCE</scope>
    <source>
        <strain evidence="2">Pt15</strain>
    </source>
</reference>
<feature type="region of interest" description="Disordered" evidence="1">
    <location>
        <begin position="1"/>
        <end position="47"/>
    </location>
</feature>
<feature type="region of interest" description="Disordered" evidence="1">
    <location>
        <begin position="171"/>
        <end position="212"/>
    </location>
</feature>
<dbReference type="RefSeq" id="XP_053021168.1">
    <property type="nucleotide sequence ID" value="XM_053169926.1"/>
</dbReference>
<evidence type="ECO:0000256" key="1">
    <source>
        <dbReference type="SAM" id="MobiDB-lite"/>
    </source>
</evidence>
<keyword evidence="3" id="KW-1185">Reference proteome</keyword>